<keyword evidence="4" id="KW-1185">Reference proteome</keyword>
<proteinExistence type="predicted"/>
<evidence type="ECO:0000313" key="4">
    <source>
        <dbReference type="Proteomes" id="UP001138802"/>
    </source>
</evidence>
<evidence type="ECO:0000259" key="2">
    <source>
        <dbReference type="Pfam" id="PF05378"/>
    </source>
</evidence>
<sequence length="654" mass="68515">MTILGVDTGGTFTDFVLWSEGRIRTHKVLSTPAAPEQAILQGIAELGLTPAGLNLIHGSTVATNAALEGQGARTLYVTNRGLADLLSIGRQARPDLYDLQPPPRHPPVPRALCFETGGRVGADGSEVEPLRADDCAALQRAVAQLAPESVAINLLFSYLDDRAERALENALPEGLFVARSSEVLPLAGEYERGIATWLNARLGPLVARYIERLVGGLTGSRVSVMQSSGEAVSAAQAARHTARLLLSGPAGGLAGAAFAASASDVPRLLTFDMGGTSTDVAVIEGEPRLTTSGRIADLPVALPMVDMHTIGSGGGSIARLDAGGMLRVGPASAGATPGPACYGRGGRHPTVTDANVILGRLDAAGFLDGRMPLDVRAAQAAFADLAEAMGLTIEDAALGVIHLADEQMARALRAISVRRGLDPRDFTLASFGGAGGLHVCALAEALGMTQAMVPVHAGVLCALGMVVTPPGRTLTRTRLGPLNEADAPGISAALDELEQTAVAELQAEGLHPSHLRVEKTLDLRYRGQAQTLNLPWIRVSDTCEHFHQQHQRIYGHRLDLPVELVNLRVRVRGPVTPLDLPQPRGGETNTNRAQVAVGCATPIPIRTSRSLVGASPLSGPAIVADAYNTVWIAPGWHATVDQRGNLNLASHSRR</sequence>
<dbReference type="SUPFAM" id="SSF53067">
    <property type="entry name" value="Actin-like ATPase domain"/>
    <property type="match status" value="1"/>
</dbReference>
<name>A0A9X0WGE2_9GAMM</name>
<dbReference type="GO" id="GO:0017168">
    <property type="term" value="F:5-oxoprolinase (ATP-hydrolyzing) activity"/>
    <property type="evidence" value="ECO:0007669"/>
    <property type="project" value="TreeGrafter"/>
</dbReference>
<dbReference type="InterPro" id="IPR008040">
    <property type="entry name" value="Hydant_A_N"/>
</dbReference>
<accession>A0A9X0WGE2</accession>
<feature type="domain" description="Hydantoinase A/oxoprolinase" evidence="1">
    <location>
        <begin position="192"/>
        <end position="467"/>
    </location>
</feature>
<evidence type="ECO:0000313" key="3">
    <source>
        <dbReference type="EMBL" id="MBK1644249.1"/>
    </source>
</evidence>
<evidence type="ECO:0000259" key="1">
    <source>
        <dbReference type="Pfam" id="PF01968"/>
    </source>
</evidence>
<dbReference type="Pfam" id="PF01968">
    <property type="entry name" value="Hydantoinase_A"/>
    <property type="match status" value="1"/>
</dbReference>
<dbReference type="PANTHER" id="PTHR11365:SF23">
    <property type="entry name" value="HYPOTHETICAL 5-OXOPROLINASE (EUROFUNG)-RELATED"/>
    <property type="match status" value="1"/>
</dbReference>
<organism evidence="3 4">
    <name type="scientific">Thiocapsa imhoffii</name>
    <dbReference type="NCBI Taxonomy" id="382777"/>
    <lineage>
        <taxon>Bacteria</taxon>
        <taxon>Pseudomonadati</taxon>
        <taxon>Pseudomonadota</taxon>
        <taxon>Gammaproteobacteria</taxon>
        <taxon>Chromatiales</taxon>
        <taxon>Chromatiaceae</taxon>
        <taxon>Thiocapsa</taxon>
    </lineage>
</organism>
<dbReference type="InterPro" id="IPR002821">
    <property type="entry name" value="Hydantoinase_A"/>
</dbReference>
<dbReference type="GO" id="GO:0005829">
    <property type="term" value="C:cytosol"/>
    <property type="evidence" value="ECO:0007669"/>
    <property type="project" value="TreeGrafter"/>
</dbReference>
<dbReference type="InterPro" id="IPR045079">
    <property type="entry name" value="Oxoprolinase-like"/>
</dbReference>
<dbReference type="InterPro" id="IPR043129">
    <property type="entry name" value="ATPase_NBD"/>
</dbReference>
<dbReference type="EMBL" id="NRSD01000004">
    <property type="protein sequence ID" value="MBK1644249.1"/>
    <property type="molecule type" value="Genomic_DNA"/>
</dbReference>
<dbReference type="GO" id="GO:0006749">
    <property type="term" value="P:glutathione metabolic process"/>
    <property type="evidence" value="ECO:0007669"/>
    <property type="project" value="TreeGrafter"/>
</dbReference>
<dbReference type="AlphaFoldDB" id="A0A9X0WGE2"/>
<protein>
    <submittedName>
        <fullName evidence="3">Hydantoinase</fullName>
    </submittedName>
</protein>
<dbReference type="PANTHER" id="PTHR11365">
    <property type="entry name" value="5-OXOPROLINASE RELATED"/>
    <property type="match status" value="1"/>
</dbReference>
<dbReference type="Pfam" id="PF05378">
    <property type="entry name" value="Hydant_A_N"/>
    <property type="match status" value="1"/>
</dbReference>
<gene>
    <name evidence="3" type="ORF">CKO25_06185</name>
</gene>
<dbReference type="Proteomes" id="UP001138802">
    <property type="component" value="Unassembled WGS sequence"/>
</dbReference>
<feature type="domain" description="Hydantoinase/oxoprolinase N-terminal" evidence="2">
    <location>
        <begin position="4"/>
        <end position="171"/>
    </location>
</feature>
<dbReference type="RefSeq" id="WP_200387040.1">
    <property type="nucleotide sequence ID" value="NZ_NRSD01000004.1"/>
</dbReference>
<reference evidence="3 4" key="1">
    <citation type="journal article" date="2020" name="Microorganisms">
        <title>Osmotic Adaptation and Compatible Solute Biosynthesis of Phototrophic Bacteria as Revealed from Genome Analyses.</title>
        <authorList>
            <person name="Imhoff J.F."/>
            <person name="Rahn T."/>
            <person name="Kunzel S."/>
            <person name="Keller A."/>
            <person name="Neulinger S.C."/>
        </authorList>
    </citation>
    <scope>NUCLEOTIDE SEQUENCE [LARGE SCALE GENOMIC DNA]</scope>
    <source>
        <strain evidence="3 4">DSM 21303</strain>
    </source>
</reference>
<comment type="caution">
    <text evidence="3">The sequence shown here is derived from an EMBL/GenBank/DDBJ whole genome shotgun (WGS) entry which is preliminary data.</text>
</comment>